<keyword evidence="3 6" id="KW-0812">Transmembrane</keyword>
<dbReference type="PANTHER" id="PTHR12385">
    <property type="entry name" value="CHOLINE TRANSPORTER-LIKE (SLC FAMILY 44)"/>
    <property type="match status" value="1"/>
</dbReference>
<dbReference type="GO" id="GO:0005886">
    <property type="term" value="C:plasma membrane"/>
    <property type="evidence" value="ECO:0007669"/>
    <property type="project" value="UniProtKB-SubCell"/>
</dbReference>
<evidence type="ECO:0000256" key="3">
    <source>
        <dbReference type="ARBA" id="ARBA00022692"/>
    </source>
</evidence>
<name>A0A1Z5J737_FISSO</name>
<comment type="function">
    <text evidence="6">Choline transporter.</text>
</comment>
<comment type="caution">
    <text evidence="7">The sequence shown here is derived from an EMBL/GenBank/DDBJ whole genome shotgun (WGS) entry which is preliminary data.</text>
</comment>
<evidence type="ECO:0000313" key="7">
    <source>
        <dbReference type="EMBL" id="GAX09756.1"/>
    </source>
</evidence>
<feature type="transmembrane region" description="Helical" evidence="6">
    <location>
        <begin position="490"/>
        <end position="511"/>
    </location>
</feature>
<evidence type="ECO:0000313" key="8">
    <source>
        <dbReference type="Proteomes" id="UP000198406"/>
    </source>
</evidence>
<evidence type="ECO:0000256" key="1">
    <source>
        <dbReference type="ARBA" id="ARBA00004141"/>
    </source>
</evidence>
<evidence type="ECO:0000256" key="4">
    <source>
        <dbReference type="ARBA" id="ARBA00022989"/>
    </source>
</evidence>
<keyword evidence="5 6" id="KW-0472">Membrane</keyword>
<dbReference type="InterPro" id="IPR007603">
    <property type="entry name" value="Choline_transptr-like"/>
</dbReference>
<dbReference type="OrthoDB" id="44832at2759"/>
<sequence>MNHKVDDEVNPPLVISSANMTSYGAVPVVTIDAADEHVSMLEASAPSPPQFQDMFFGVLFWLHIAVMLYLGLSVAPRGYADMKFDFAPLEEEMRKGDDGIKEEDIQKFEEFVKQATEYMHIYPSRILHYSVVPGCFVAFVIALGTTFFILRPFPLTVVYGCLIGSFATSAVLLLISIITSKSLALSFMLFVAMLAVTYYVRLAWRMVPFAAVNLKIALRGMSQNWGIYIVACFITQLGLIWLVFWFYTVVGVFSYQTQNCQVAHPGADFDDITADDYDDTCDPSSLAFFLFLLSLYWTSTVVMNTIQVTVAGVMATWCFDKDEASNCCSSAVFGSLFRSLTYAFGSICFGSLLQAIVSVFRCLVESARNQRDNAEDSFCGSIYLCVLECLARLFEDILNYFNQWAYVFVGIYGFSYLESGRRVLELFHARGWTTIITDNLVVYVLNASTVFVGVLTGIVAMLVEQLVSSRYHDTNHSADSGPSYLGLNKYATFGIGLIIGLWVSSVMMNVIKGAVNTLIVCWADSPAVVETQHPSLTREMVESWTSVFPDMSTQIRPAYGFVV</sequence>
<gene>
    <name evidence="7" type="ORF">FisN_11Lh276</name>
</gene>
<organism evidence="7 8">
    <name type="scientific">Fistulifera solaris</name>
    <name type="common">Oleaginous diatom</name>
    <dbReference type="NCBI Taxonomy" id="1519565"/>
    <lineage>
        <taxon>Eukaryota</taxon>
        <taxon>Sar</taxon>
        <taxon>Stramenopiles</taxon>
        <taxon>Ochrophyta</taxon>
        <taxon>Bacillariophyta</taxon>
        <taxon>Bacillariophyceae</taxon>
        <taxon>Bacillariophycidae</taxon>
        <taxon>Naviculales</taxon>
        <taxon>Naviculaceae</taxon>
        <taxon>Fistulifera</taxon>
    </lineage>
</organism>
<dbReference type="PANTHER" id="PTHR12385:SF4">
    <property type="entry name" value="PROTEIN PNS1"/>
    <property type="match status" value="1"/>
</dbReference>
<feature type="transmembrane region" description="Helical" evidence="6">
    <location>
        <begin position="157"/>
        <end position="178"/>
    </location>
</feature>
<feature type="transmembrane region" description="Helical" evidence="6">
    <location>
        <begin position="225"/>
        <end position="247"/>
    </location>
</feature>
<evidence type="ECO:0000256" key="6">
    <source>
        <dbReference type="RuleBase" id="RU368066"/>
    </source>
</evidence>
<accession>A0A1Z5J737</accession>
<protein>
    <recommendedName>
        <fullName evidence="6">Choline transporter-like protein</fullName>
    </recommendedName>
</protein>
<comment type="subcellular location">
    <subcellularLocation>
        <location evidence="6">Cell membrane</location>
        <topology evidence="6">Multi-pass membrane protein</topology>
    </subcellularLocation>
    <subcellularLocation>
        <location evidence="1">Membrane</location>
        <topology evidence="1">Multi-pass membrane protein</topology>
    </subcellularLocation>
</comment>
<dbReference type="EMBL" id="BDSP01000013">
    <property type="protein sequence ID" value="GAX09756.1"/>
    <property type="molecule type" value="Genomic_DNA"/>
</dbReference>
<feature type="transmembrane region" description="Helical" evidence="6">
    <location>
        <begin position="440"/>
        <end position="463"/>
    </location>
</feature>
<keyword evidence="8" id="KW-1185">Reference proteome</keyword>
<feature type="transmembrane region" description="Helical" evidence="6">
    <location>
        <begin position="184"/>
        <end position="204"/>
    </location>
</feature>
<comment type="similarity">
    <text evidence="2 6">Belongs to the CTL (choline transporter-like) family.</text>
</comment>
<reference evidence="7 8" key="1">
    <citation type="journal article" date="2015" name="Plant Cell">
        <title>Oil accumulation by the oleaginous diatom Fistulifera solaris as revealed by the genome and transcriptome.</title>
        <authorList>
            <person name="Tanaka T."/>
            <person name="Maeda Y."/>
            <person name="Veluchamy A."/>
            <person name="Tanaka M."/>
            <person name="Abida H."/>
            <person name="Marechal E."/>
            <person name="Bowler C."/>
            <person name="Muto M."/>
            <person name="Sunaga Y."/>
            <person name="Tanaka M."/>
            <person name="Yoshino T."/>
            <person name="Taniguchi T."/>
            <person name="Fukuda Y."/>
            <person name="Nemoto M."/>
            <person name="Matsumoto M."/>
            <person name="Wong P.S."/>
            <person name="Aburatani S."/>
            <person name="Fujibuchi W."/>
        </authorList>
    </citation>
    <scope>NUCLEOTIDE SEQUENCE [LARGE SCALE GENOMIC DNA]</scope>
    <source>
        <strain evidence="7 8">JPCC DA0580</strain>
    </source>
</reference>
<dbReference type="InParanoid" id="A0A1Z5J737"/>
<feature type="transmembrane region" description="Helical" evidence="6">
    <location>
        <begin position="126"/>
        <end position="150"/>
    </location>
</feature>
<dbReference type="GO" id="GO:0022857">
    <property type="term" value="F:transmembrane transporter activity"/>
    <property type="evidence" value="ECO:0007669"/>
    <property type="project" value="UniProtKB-UniRule"/>
</dbReference>
<dbReference type="Pfam" id="PF04515">
    <property type="entry name" value="Choline_transpo"/>
    <property type="match status" value="1"/>
</dbReference>
<dbReference type="Proteomes" id="UP000198406">
    <property type="component" value="Unassembled WGS sequence"/>
</dbReference>
<proteinExistence type="inferred from homology"/>
<keyword evidence="4 6" id="KW-1133">Transmembrane helix</keyword>
<evidence type="ECO:0000256" key="5">
    <source>
        <dbReference type="ARBA" id="ARBA00023136"/>
    </source>
</evidence>
<evidence type="ECO:0000256" key="2">
    <source>
        <dbReference type="ARBA" id="ARBA00007168"/>
    </source>
</evidence>
<feature type="transmembrane region" description="Helical" evidence="6">
    <location>
        <begin position="342"/>
        <end position="364"/>
    </location>
</feature>
<dbReference type="AlphaFoldDB" id="A0A1Z5J737"/>
<feature type="transmembrane region" description="Helical" evidence="6">
    <location>
        <begin position="54"/>
        <end position="75"/>
    </location>
</feature>